<proteinExistence type="predicted"/>
<gene>
    <name evidence="9" type="ORF">KK083_29470</name>
</gene>
<evidence type="ECO:0000259" key="8">
    <source>
        <dbReference type="Pfam" id="PF12704"/>
    </source>
</evidence>
<dbReference type="InterPro" id="IPR003838">
    <property type="entry name" value="ABC3_permease_C"/>
</dbReference>
<evidence type="ECO:0000313" key="10">
    <source>
        <dbReference type="Proteomes" id="UP001319200"/>
    </source>
</evidence>
<dbReference type="Pfam" id="PF02687">
    <property type="entry name" value="FtsX"/>
    <property type="match status" value="1"/>
</dbReference>
<dbReference type="PANTHER" id="PTHR30572:SF18">
    <property type="entry name" value="ABC-TYPE MACROLIDE FAMILY EXPORT SYSTEM PERMEASE COMPONENT 2"/>
    <property type="match status" value="1"/>
</dbReference>
<comment type="subcellular location">
    <subcellularLocation>
        <location evidence="1">Cell membrane</location>
        <topology evidence="1">Multi-pass membrane protein</topology>
    </subcellularLocation>
</comment>
<evidence type="ECO:0000256" key="1">
    <source>
        <dbReference type="ARBA" id="ARBA00004651"/>
    </source>
</evidence>
<dbReference type="EMBL" id="JAHESF010000055">
    <property type="protein sequence ID" value="MBT1701059.1"/>
    <property type="molecule type" value="Genomic_DNA"/>
</dbReference>
<evidence type="ECO:0000313" key="9">
    <source>
        <dbReference type="EMBL" id="MBT1701059.1"/>
    </source>
</evidence>
<dbReference type="AlphaFoldDB" id="A0AAP2DT59"/>
<keyword evidence="10" id="KW-1185">Reference proteome</keyword>
<dbReference type="Proteomes" id="UP001319200">
    <property type="component" value="Unassembled WGS sequence"/>
</dbReference>
<feature type="domain" description="MacB-like periplasmic core" evidence="8">
    <location>
        <begin position="2"/>
        <end position="99"/>
    </location>
</feature>
<evidence type="ECO:0000256" key="2">
    <source>
        <dbReference type="ARBA" id="ARBA00022475"/>
    </source>
</evidence>
<keyword evidence="5 6" id="KW-0472">Membrane</keyword>
<feature type="non-terminal residue" evidence="9">
    <location>
        <position position="1"/>
    </location>
</feature>
<dbReference type="InterPro" id="IPR050250">
    <property type="entry name" value="Macrolide_Exporter_MacB"/>
</dbReference>
<evidence type="ECO:0000256" key="4">
    <source>
        <dbReference type="ARBA" id="ARBA00022989"/>
    </source>
</evidence>
<reference evidence="9 10" key="1">
    <citation type="submission" date="2021-05" db="EMBL/GenBank/DDBJ databases">
        <title>A Polyphasic approach of four new species of the genus Ohtaekwangia: Ohtaekwangia histidinii sp. nov., Ohtaekwangia cretensis sp. nov., Ohtaekwangia indiensis sp. nov., Ohtaekwangia reichenbachii sp. nov. from diverse environment.</title>
        <authorList>
            <person name="Octaviana S."/>
        </authorList>
    </citation>
    <scope>NUCLEOTIDE SEQUENCE [LARGE SCALE GENOMIC DNA]</scope>
    <source>
        <strain evidence="9 10">PWU4</strain>
    </source>
</reference>
<evidence type="ECO:0000256" key="5">
    <source>
        <dbReference type="ARBA" id="ARBA00023136"/>
    </source>
</evidence>
<feature type="domain" description="ABC3 transporter permease C-terminal" evidence="7">
    <location>
        <begin position="139"/>
        <end position="252"/>
    </location>
</feature>
<accession>A0AAP2DT59</accession>
<sequence>YDYVETMGMALTAGRDFSRAHVDSTNYLVNEEAAQLMGGDVVGKKIKVYGTEGEIVGVLKNFSMNSLYSPVEPTVVRFDPPRCGRLYVRTKAGQISEALASMKAVCEQFNPGYPFEYTFLDQVFEQTYRSETIMGKLANIFAVISVFISLLGLLGLTAFTVEQRTKEVGIRKVLGASVAGIAALLSKEFVKLVLIGVAIALPVAAYLMSQWLQDFASRISMPWWLFALSGAAALLLAIGTISFQSIRAALTNPVDTLRSE</sequence>
<keyword evidence="4 6" id="KW-1133">Transmembrane helix</keyword>
<evidence type="ECO:0000256" key="3">
    <source>
        <dbReference type="ARBA" id="ARBA00022692"/>
    </source>
</evidence>
<dbReference type="PANTHER" id="PTHR30572">
    <property type="entry name" value="MEMBRANE COMPONENT OF TRANSPORTER-RELATED"/>
    <property type="match status" value="1"/>
</dbReference>
<comment type="caution">
    <text evidence="9">The sequence shown here is derived from an EMBL/GenBank/DDBJ whole genome shotgun (WGS) entry which is preliminary data.</text>
</comment>
<dbReference type="InterPro" id="IPR025857">
    <property type="entry name" value="MacB_PCD"/>
</dbReference>
<dbReference type="GO" id="GO:0005886">
    <property type="term" value="C:plasma membrane"/>
    <property type="evidence" value="ECO:0007669"/>
    <property type="project" value="UniProtKB-SubCell"/>
</dbReference>
<protein>
    <submittedName>
        <fullName evidence="9">ABC transporter permease</fullName>
    </submittedName>
</protein>
<dbReference type="Pfam" id="PF12704">
    <property type="entry name" value="MacB_PCD"/>
    <property type="match status" value="1"/>
</dbReference>
<keyword evidence="2" id="KW-1003">Cell membrane</keyword>
<name>A0AAP2DT59_9BACT</name>
<keyword evidence="3 6" id="KW-0812">Transmembrane</keyword>
<feature type="transmembrane region" description="Helical" evidence="6">
    <location>
        <begin position="192"/>
        <end position="211"/>
    </location>
</feature>
<feature type="transmembrane region" description="Helical" evidence="6">
    <location>
        <begin position="137"/>
        <end position="156"/>
    </location>
</feature>
<evidence type="ECO:0000256" key="6">
    <source>
        <dbReference type="SAM" id="Phobius"/>
    </source>
</evidence>
<organism evidence="9 10">
    <name type="scientific">Chryseosolibacter histidini</name>
    <dbReference type="NCBI Taxonomy" id="2782349"/>
    <lineage>
        <taxon>Bacteria</taxon>
        <taxon>Pseudomonadati</taxon>
        <taxon>Bacteroidota</taxon>
        <taxon>Cytophagia</taxon>
        <taxon>Cytophagales</taxon>
        <taxon>Chryseotaleaceae</taxon>
        <taxon>Chryseosolibacter</taxon>
    </lineage>
</organism>
<feature type="transmembrane region" description="Helical" evidence="6">
    <location>
        <begin position="223"/>
        <end position="243"/>
    </location>
</feature>
<evidence type="ECO:0000259" key="7">
    <source>
        <dbReference type="Pfam" id="PF02687"/>
    </source>
</evidence>
<dbReference type="GO" id="GO:0022857">
    <property type="term" value="F:transmembrane transporter activity"/>
    <property type="evidence" value="ECO:0007669"/>
    <property type="project" value="TreeGrafter"/>
</dbReference>
<dbReference type="RefSeq" id="WP_317195256.1">
    <property type="nucleotide sequence ID" value="NZ_JAHESF010000055.1"/>
</dbReference>